<dbReference type="InterPro" id="IPR013154">
    <property type="entry name" value="ADH-like_N"/>
</dbReference>
<comment type="similarity">
    <text evidence="2 9">Belongs to the zinc-containing alcohol dehydrogenase family.</text>
</comment>
<evidence type="ECO:0000256" key="9">
    <source>
        <dbReference type="RuleBase" id="RU361277"/>
    </source>
</evidence>
<dbReference type="InterPro" id="IPR045306">
    <property type="entry name" value="SDH-like"/>
</dbReference>
<organism evidence="11 12">
    <name type="scientific">Elysia crispata</name>
    <name type="common">lettuce slug</name>
    <dbReference type="NCBI Taxonomy" id="231223"/>
    <lineage>
        <taxon>Eukaryota</taxon>
        <taxon>Metazoa</taxon>
        <taxon>Spiralia</taxon>
        <taxon>Lophotrochozoa</taxon>
        <taxon>Mollusca</taxon>
        <taxon>Gastropoda</taxon>
        <taxon>Heterobranchia</taxon>
        <taxon>Euthyneura</taxon>
        <taxon>Panpulmonata</taxon>
        <taxon>Sacoglossa</taxon>
        <taxon>Placobranchoidea</taxon>
        <taxon>Plakobranchidae</taxon>
        <taxon>Elysia</taxon>
    </lineage>
</organism>
<dbReference type="AlphaFoldDB" id="A0AAE1E9J3"/>
<evidence type="ECO:0000256" key="4">
    <source>
        <dbReference type="ARBA" id="ARBA00022833"/>
    </source>
</evidence>
<feature type="domain" description="Enoyl reductase (ER)" evidence="10">
    <location>
        <begin position="11"/>
        <end position="345"/>
    </location>
</feature>
<dbReference type="SMART" id="SM00829">
    <property type="entry name" value="PKS_ER"/>
    <property type="match status" value="1"/>
</dbReference>
<protein>
    <recommendedName>
        <fullName evidence="7">Sorbitol dehydrogenase</fullName>
    </recommendedName>
    <alternativeName>
        <fullName evidence="8">Polyol dehydrogenase</fullName>
    </alternativeName>
</protein>
<dbReference type="SUPFAM" id="SSF51735">
    <property type="entry name" value="NAD(P)-binding Rossmann-fold domains"/>
    <property type="match status" value="1"/>
</dbReference>
<dbReference type="SUPFAM" id="SSF50129">
    <property type="entry name" value="GroES-like"/>
    <property type="match status" value="1"/>
</dbReference>
<keyword evidence="6" id="KW-0520">NAD</keyword>
<dbReference type="GO" id="GO:0008270">
    <property type="term" value="F:zinc ion binding"/>
    <property type="evidence" value="ECO:0007669"/>
    <property type="project" value="InterPro"/>
</dbReference>
<dbReference type="Pfam" id="PF08240">
    <property type="entry name" value="ADH_N"/>
    <property type="match status" value="1"/>
</dbReference>
<dbReference type="Proteomes" id="UP001283361">
    <property type="component" value="Unassembled WGS sequence"/>
</dbReference>
<evidence type="ECO:0000256" key="5">
    <source>
        <dbReference type="ARBA" id="ARBA00023002"/>
    </source>
</evidence>
<dbReference type="GO" id="GO:0016616">
    <property type="term" value="F:oxidoreductase activity, acting on the CH-OH group of donors, NAD or NADP as acceptor"/>
    <property type="evidence" value="ECO:0007669"/>
    <property type="project" value="InterPro"/>
</dbReference>
<evidence type="ECO:0000313" key="11">
    <source>
        <dbReference type="EMBL" id="KAK3798932.1"/>
    </source>
</evidence>
<evidence type="ECO:0000256" key="1">
    <source>
        <dbReference type="ARBA" id="ARBA00001947"/>
    </source>
</evidence>
<dbReference type="CDD" id="cd05285">
    <property type="entry name" value="sorbitol_DH"/>
    <property type="match status" value="1"/>
</dbReference>
<evidence type="ECO:0000256" key="7">
    <source>
        <dbReference type="ARBA" id="ARBA00026132"/>
    </source>
</evidence>
<gene>
    <name evidence="11" type="ORF">RRG08_035560</name>
</gene>
<dbReference type="EMBL" id="JAWDGP010000612">
    <property type="protein sequence ID" value="KAK3798932.1"/>
    <property type="molecule type" value="Genomic_DNA"/>
</dbReference>
<dbReference type="FunFam" id="3.40.50.720:FF:000068">
    <property type="entry name" value="Sorbitol dehydrogenase"/>
    <property type="match status" value="1"/>
</dbReference>
<name>A0AAE1E9J3_9GAST</name>
<dbReference type="Gene3D" id="3.90.180.10">
    <property type="entry name" value="Medium-chain alcohol dehydrogenases, catalytic domain"/>
    <property type="match status" value="1"/>
</dbReference>
<dbReference type="InterPro" id="IPR013149">
    <property type="entry name" value="ADH-like_C"/>
</dbReference>
<proteinExistence type="inferred from homology"/>
<sequence length="350" mass="37656">MSTNRAVRIHGKNDIRIEDLPIPEPQENWVQLRMSTVGLCRTDVHLYDEGRVDHIVINKPITIGHEISGRVSKLGQGVTDLNVGDRVAVDPLRSCGGCHQCSRGRSNICRQLHCSGVLHADGGFATYMVAPAKTCYKIPDNMSMEEGAMMEPLSVGVNGVKRARMVEGDVVVVMGAGPVGLFAMQAAKALGASRVMMVDINPKRLELALKMGVSQVFKPTVHLSNPKAASEELKAALGDEADLCIECSGAPGVVDLAIHSCRPGGKVMMLGFGEMAMKVHVGMAAVREIDILGSFANLHNYPECIRLVSEGKINVRSAITHRLPLENVMDGINLVRSGESVKVVINCDDC</sequence>
<dbReference type="InterPro" id="IPR011032">
    <property type="entry name" value="GroES-like_sf"/>
</dbReference>
<dbReference type="Gene3D" id="3.40.50.720">
    <property type="entry name" value="NAD(P)-binding Rossmann-like Domain"/>
    <property type="match status" value="1"/>
</dbReference>
<dbReference type="InterPro" id="IPR002328">
    <property type="entry name" value="ADH_Zn_CS"/>
</dbReference>
<evidence type="ECO:0000259" key="10">
    <source>
        <dbReference type="SMART" id="SM00829"/>
    </source>
</evidence>
<keyword evidence="3 9" id="KW-0479">Metal-binding</keyword>
<keyword evidence="12" id="KW-1185">Reference proteome</keyword>
<evidence type="ECO:0000256" key="6">
    <source>
        <dbReference type="ARBA" id="ARBA00023027"/>
    </source>
</evidence>
<reference evidence="11" key="1">
    <citation type="journal article" date="2023" name="G3 (Bethesda)">
        <title>A reference genome for the long-term kleptoplast-retaining sea slug Elysia crispata morphotype clarki.</title>
        <authorList>
            <person name="Eastman K.E."/>
            <person name="Pendleton A.L."/>
            <person name="Shaikh M.A."/>
            <person name="Suttiyut T."/>
            <person name="Ogas R."/>
            <person name="Tomko P."/>
            <person name="Gavelis G."/>
            <person name="Widhalm J.R."/>
            <person name="Wisecaver J.H."/>
        </authorList>
    </citation>
    <scope>NUCLEOTIDE SEQUENCE</scope>
    <source>
        <strain evidence="11">ECLA1</strain>
    </source>
</reference>
<dbReference type="InterPro" id="IPR020843">
    <property type="entry name" value="ER"/>
</dbReference>
<comment type="cofactor">
    <cofactor evidence="1 9">
        <name>Zn(2+)</name>
        <dbReference type="ChEBI" id="CHEBI:29105"/>
    </cofactor>
</comment>
<evidence type="ECO:0000256" key="3">
    <source>
        <dbReference type="ARBA" id="ARBA00022723"/>
    </source>
</evidence>
<dbReference type="Pfam" id="PF00107">
    <property type="entry name" value="ADH_zinc_N"/>
    <property type="match status" value="1"/>
</dbReference>
<comment type="caution">
    <text evidence="11">The sequence shown here is derived from an EMBL/GenBank/DDBJ whole genome shotgun (WGS) entry which is preliminary data.</text>
</comment>
<keyword evidence="4 9" id="KW-0862">Zinc</keyword>
<dbReference type="InterPro" id="IPR036291">
    <property type="entry name" value="NAD(P)-bd_dom_sf"/>
</dbReference>
<dbReference type="PROSITE" id="PS00059">
    <property type="entry name" value="ADH_ZINC"/>
    <property type="match status" value="1"/>
</dbReference>
<dbReference type="PANTHER" id="PTHR43161">
    <property type="entry name" value="SORBITOL DEHYDROGENASE"/>
    <property type="match status" value="1"/>
</dbReference>
<evidence type="ECO:0000256" key="8">
    <source>
        <dbReference type="ARBA" id="ARBA00032485"/>
    </source>
</evidence>
<accession>A0AAE1E9J3</accession>
<keyword evidence="5" id="KW-0560">Oxidoreductase</keyword>
<evidence type="ECO:0000313" key="12">
    <source>
        <dbReference type="Proteomes" id="UP001283361"/>
    </source>
</evidence>
<evidence type="ECO:0000256" key="2">
    <source>
        <dbReference type="ARBA" id="ARBA00008072"/>
    </source>
</evidence>